<evidence type="ECO:0000259" key="10">
    <source>
        <dbReference type="PROSITE" id="PS50106"/>
    </source>
</evidence>
<gene>
    <name evidence="11" type="ORF">HWQ67_04090</name>
</gene>
<feature type="compositionally biased region" description="Polar residues" evidence="8">
    <location>
        <begin position="144"/>
        <end position="158"/>
    </location>
</feature>
<evidence type="ECO:0000256" key="1">
    <source>
        <dbReference type="ARBA" id="ARBA00004167"/>
    </source>
</evidence>
<dbReference type="NCBIfam" id="NF040965">
    <property type="entry name" value="MamP"/>
    <property type="match status" value="1"/>
</dbReference>
<proteinExistence type="predicted"/>
<protein>
    <submittedName>
        <fullName evidence="11">PDZ domain-containing protein</fullName>
    </submittedName>
</protein>
<sequence>MKGFLRAMKYIAVGILLTVVFLFYLNPPEPVREMFRIKDRDKRVKHIDAPKVSLSDAILVAGKRIFNWRQANKHQLVNGAIAPDQLQPDANNPAPPAVDPLNNAQPFDNNGVTDPLAQQPNGDAPIDVPNDVPLQAQFPGSKDGPTSQVANQPPSLSLQDAPGLNNLGAKTKDIANTIINETTEKILQEGHWIGLEVVPLTPQLAAANNIPADVVGVLVDEVTLMAAAAGVMAGDVILAVNGLKVKDLNTFEKSTRQVATINQATVAVYRGGTNKDVKVVANNALGVAQMEGAPMILSTAVRPHGYYGPCDRCHVISRTPSNKTGQLAKDAGDVLITTPPPIQWGVQSPHGDRGKCTNCHTIK</sequence>
<keyword evidence="3 9" id="KW-0812">Transmembrane</keyword>
<dbReference type="EMBL" id="JABXWD010000044">
    <property type="protein sequence ID" value="MBV6340757.1"/>
    <property type="molecule type" value="Genomic_DNA"/>
</dbReference>
<reference evidence="11 12" key="1">
    <citation type="journal article" date="2020" name="J Geophys Res Biogeosci">
        <title>Magnetotaxis as an Adaptation to Enable Bacterial Shuttling of Microbial Sulfur and Sulfur Cycling Across Aquatic Oxic#Anoxic Interfaces.</title>
        <authorList>
            <person name="Li J."/>
            <person name="Liu P."/>
            <person name="Wang J."/>
            <person name="Roberts A.P."/>
            <person name="Pan Y."/>
        </authorList>
    </citation>
    <scope>NUCLEOTIDE SEQUENCE [LARGE SCALE GENOMIC DNA]</scope>
    <source>
        <strain evidence="11 12">MYR-1_YQ</strain>
    </source>
</reference>
<organism evidence="11 12">
    <name type="scientific">Candidatus Magnetobacterium casense</name>
    <dbReference type="NCBI Taxonomy" id="1455061"/>
    <lineage>
        <taxon>Bacteria</taxon>
        <taxon>Pseudomonadati</taxon>
        <taxon>Nitrospirota</taxon>
        <taxon>Thermodesulfovibrionia</taxon>
        <taxon>Thermodesulfovibrionales</taxon>
        <taxon>Candidatus Magnetobacteriaceae</taxon>
        <taxon>Candidatus Magnetobacterium</taxon>
    </lineage>
</organism>
<dbReference type="InterPro" id="IPR001478">
    <property type="entry name" value="PDZ"/>
</dbReference>
<keyword evidence="6" id="KW-0408">Iron</keyword>
<evidence type="ECO:0000313" key="12">
    <source>
        <dbReference type="Proteomes" id="UP001196980"/>
    </source>
</evidence>
<keyword evidence="12" id="KW-1185">Reference proteome</keyword>
<keyword evidence="7 9" id="KW-0472">Membrane</keyword>
<feature type="transmembrane region" description="Helical" evidence="9">
    <location>
        <begin position="7"/>
        <end position="25"/>
    </location>
</feature>
<evidence type="ECO:0000256" key="4">
    <source>
        <dbReference type="ARBA" id="ARBA00022723"/>
    </source>
</evidence>
<accession>A0ABS6RVV4</accession>
<evidence type="ECO:0000256" key="3">
    <source>
        <dbReference type="ARBA" id="ARBA00022692"/>
    </source>
</evidence>
<dbReference type="SMART" id="SM00228">
    <property type="entry name" value="PDZ"/>
    <property type="match status" value="1"/>
</dbReference>
<evidence type="ECO:0000256" key="8">
    <source>
        <dbReference type="SAM" id="MobiDB-lite"/>
    </source>
</evidence>
<evidence type="ECO:0000256" key="7">
    <source>
        <dbReference type="ARBA" id="ARBA00023136"/>
    </source>
</evidence>
<evidence type="ECO:0000256" key="9">
    <source>
        <dbReference type="SAM" id="Phobius"/>
    </source>
</evidence>
<comment type="caution">
    <text evidence="11">The sequence shown here is derived from an EMBL/GenBank/DDBJ whole genome shotgun (WGS) entry which is preliminary data.</text>
</comment>
<evidence type="ECO:0000256" key="5">
    <source>
        <dbReference type="ARBA" id="ARBA00022989"/>
    </source>
</evidence>
<keyword evidence="5 9" id="KW-1133">Transmembrane helix</keyword>
<dbReference type="InterPro" id="IPR040963">
    <property type="entry name" value="MCR"/>
</dbReference>
<dbReference type="PROSITE" id="PS50106">
    <property type="entry name" value="PDZ"/>
    <property type="match status" value="1"/>
</dbReference>
<dbReference type="Proteomes" id="UP001196980">
    <property type="component" value="Unassembled WGS sequence"/>
</dbReference>
<keyword evidence="2" id="KW-0091">Biomineralization</keyword>
<feature type="region of interest" description="Disordered" evidence="8">
    <location>
        <begin position="83"/>
        <end position="164"/>
    </location>
</feature>
<dbReference type="RefSeq" id="WP_218251371.1">
    <property type="nucleotide sequence ID" value="NZ_JABXWD010000044.1"/>
</dbReference>
<evidence type="ECO:0000256" key="6">
    <source>
        <dbReference type="ARBA" id="ARBA00023004"/>
    </source>
</evidence>
<dbReference type="Pfam" id="PF13180">
    <property type="entry name" value="PDZ_2"/>
    <property type="match status" value="1"/>
</dbReference>
<name>A0ABS6RVV4_9BACT</name>
<evidence type="ECO:0000313" key="11">
    <source>
        <dbReference type="EMBL" id="MBV6340757.1"/>
    </source>
</evidence>
<comment type="subcellular location">
    <subcellularLocation>
        <location evidence="1">Membrane</location>
        <topology evidence="1">Single-pass membrane protein</topology>
    </subcellularLocation>
</comment>
<keyword evidence="4" id="KW-0479">Metal-binding</keyword>
<feature type="compositionally biased region" description="Polar residues" evidence="8">
    <location>
        <begin position="105"/>
        <end position="121"/>
    </location>
</feature>
<feature type="domain" description="PDZ" evidence="10">
    <location>
        <begin position="189"/>
        <end position="249"/>
    </location>
</feature>
<evidence type="ECO:0000256" key="2">
    <source>
        <dbReference type="ARBA" id="ARBA00022591"/>
    </source>
</evidence>
<dbReference type="Pfam" id="PF18509">
    <property type="entry name" value="MCR"/>
    <property type="match status" value="1"/>
</dbReference>